<sequence>MACILALAAGCSQTSATDGSPQASDTVTAQEQGSKRAGSLSERIEFLMDYADNNADHAMSERQQAILERALANDGIITKADYDQAWSNFSTCLTDKGYNPPVTARYQDGVHGNTFMVDVGDRGEEVDEKVHQDLSQCLDLEFLSVDELYRAAVGNPNLYQQNEVALADCLRRKNLVEVSYTSSRYLEERQRSWDLYDEAVAVSNDPASAWDASKAGYSFDLDNPDIQLCFVTSGIDIRSQDPGAQDEVTWKVFD</sequence>
<dbReference type="RefSeq" id="WP_033516153.1">
    <property type="nucleotide sequence ID" value="NZ_JGYV01000005.1"/>
</dbReference>
<evidence type="ECO:0000313" key="2">
    <source>
        <dbReference type="EMBL" id="KFI64260.1"/>
    </source>
</evidence>
<organism evidence="2 3">
    <name type="scientific">Bifidobacterium cuniculi</name>
    <dbReference type="NCBI Taxonomy" id="1688"/>
    <lineage>
        <taxon>Bacteria</taxon>
        <taxon>Bacillati</taxon>
        <taxon>Actinomycetota</taxon>
        <taxon>Actinomycetes</taxon>
        <taxon>Bifidobacteriales</taxon>
        <taxon>Bifidobacteriaceae</taxon>
        <taxon>Bifidobacterium</taxon>
    </lineage>
</organism>
<dbReference type="AlphaFoldDB" id="A0A087AZR0"/>
<dbReference type="OrthoDB" id="3230981at2"/>
<reference evidence="2 3" key="1">
    <citation type="submission" date="2014-03" db="EMBL/GenBank/DDBJ databases">
        <title>Genomics of Bifidobacteria.</title>
        <authorList>
            <person name="Ventura M."/>
            <person name="Milani C."/>
            <person name="Lugli G.A."/>
        </authorList>
    </citation>
    <scope>NUCLEOTIDE SEQUENCE [LARGE SCALE GENOMIC DNA]</scope>
    <source>
        <strain evidence="2 3">LMG 10738</strain>
    </source>
</reference>
<dbReference type="eggNOG" id="ENOG5033ZMP">
    <property type="taxonomic scope" value="Bacteria"/>
</dbReference>
<proteinExistence type="predicted"/>
<evidence type="ECO:0000313" key="3">
    <source>
        <dbReference type="Proteomes" id="UP000029067"/>
    </source>
</evidence>
<name>A0A087AZR0_9BIFI</name>
<comment type="caution">
    <text evidence="2">The sequence shown here is derived from an EMBL/GenBank/DDBJ whole genome shotgun (WGS) entry which is preliminary data.</text>
</comment>
<dbReference type="Proteomes" id="UP000029067">
    <property type="component" value="Unassembled WGS sequence"/>
</dbReference>
<dbReference type="EMBL" id="JGYV01000005">
    <property type="protein sequence ID" value="KFI64260.1"/>
    <property type="molecule type" value="Genomic_DNA"/>
</dbReference>
<protein>
    <submittedName>
        <fullName evidence="2">Uncharacterized protein</fullName>
    </submittedName>
</protein>
<accession>A0A087AZR0</accession>
<gene>
    <name evidence="2" type="ORF">BCUN_2125</name>
</gene>
<feature type="compositionally biased region" description="Polar residues" evidence="1">
    <location>
        <begin position="13"/>
        <end position="32"/>
    </location>
</feature>
<keyword evidence="3" id="KW-1185">Reference proteome</keyword>
<evidence type="ECO:0000256" key="1">
    <source>
        <dbReference type="SAM" id="MobiDB-lite"/>
    </source>
</evidence>
<feature type="region of interest" description="Disordered" evidence="1">
    <location>
        <begin position="13"/>
        <end position="38"/>
    </location>
</feature>